<evidence type="ECO:0000313" key="12">
    <source>
        <dbReference type="EMBL" id="RAR82822.1"/>
    </source>
</evidence>
<evidence type="ECO:0000256" key="3">
    <source>
        <dbReference type="ARBA" id="ARBA00013008"/>
    </source>
</evidence>
<keyword evidence="13" id="KW-1185">Reference proteome</keyword>
<evidence type="ECO:0000313" key="13">
    <source>
        <dbReference type="Proteomes" id="UP000248856"/>
    </source>
</evidence>
<dbReference type="GO" id="GO:0004070">
    <property type="term" value="F:aspartate carbamoyltransferase activity"/>
    <property type="evidence" value="ECO:0007669"/>
    <property type="project" value="UniProtKB-UniRule"/>
</dbReference>
<dbReference type="InterPro" id="IPR006132">
    <property type="entry name" value="Asp/Orn_carbamoyltranf_P-bd"/>
</dbReference>
<dbReference type="EC" id="2.1.3.2" evidence="3 8"/>
<evidence type="ECO:0000256" key="7">
    <source>
        <dbReference type="ARBA" id="ARBA00048859"/>
    </source>
</evidence>
<dbReference type="SUPFAM" id="SSF53671">
    <property type="entry name" value="Aspartate/ornithine carbamoyltransferase"/>
    <property type="match status" value="1"/>
</dbReference>
<dbReference type="AlphaFoldDB" id="A0A328ZEA3"/>
<evidence type="ECO:0000259" key="11">
    <source>
        <dbReference type="Pfam" id="PF02729"/>
    </source>
</evidence>
<evidence type="ECO:0000256" key="4">
    <source>
        <dbReference type="ARBA" id="ARBA00022679"/>
    </source>
</evidence>
<evidence type="ECO:0000256" key="1">
    <source>
        <dbReference type="ARBA" id="ARBA00004852"/>
    </source>
</evidence>
<name>A0A328ZEA3_9BURK</name>
<feature type="domain" description="Aspartate/ornithine carbamoyltransferase carbamoyl-P binding" evidence="11">
    <location>
        <begin position="11"/>
        <end position="150"/>
    </location>
</feature>
<sequence>MRASSPRMVSRNFVSIEDWTRGDIENLLGAAEDVRRYPGEFTYSLNGMLVCTVFFEPSTRTRLSFESAAHRLGAKVLSVGDMQTTRVGLGESVADTVRMAGYYADLVVARHAQDGVMERMAEVVDVPLINAGEGQGRHPTQTLIDLYTMRKHFGVLDGLRVGIAGGLRYSRAAKSLLCGLRRFRDVQIHAVDAVGDVDADASSAELQPLSDVAGTAVHEHASVADMLDQIDVLYVVRVQREQYRDLATYEEQLRRCRVHRSLMRRAAAEVAVMHCLPRGQELAEDLDDTPFNHYFRQAASGVAVRMAVLQRYLGRSRLSAAALMGQSMCMDIASVPSSEPYLAW</sequence>
<evidence type="ECO:0000256" key="5">
    <source>
        <dbReference type="ARBA" id="ARBA00022975"/>
    </source>
</evidence>
<dbReference type="InterPro" id="IPR006131">
    <property type="entry name" value="Asp_carbamoyltransf_Asp/Orn-bd"/>
</dbReference>
<organism evidence="12 13">
    <name type="scientific">Paracidovorax anthurii</name>
    <dbReference type="NCBI Taxonomy" id="78229"/>
    <lineage>
        <taxon>Bacteria</taxon>
        <taxon>Pseudomonadati</taxon>
        <taxon>Pseudomonadota</taxon>
        <taxon>Betaproteobacteria</taxon>
        <taxon>Burkholderiales</taxon>
        <taxon>Comamonadaceae</taxon>
        <taxon>Paracidovorax</taxon>
    </lineage>
</organism>
<gene>
    <name evidence="12" type="ORF">AX018_101629</name>
</gene>
<comment type="caution">
    <text evidence="12">The sequence shown here is derived from an EMBL/GenBank/DDBJ whole genome shotgun (WGS) entry which is preliminary data.</text>
</comment>
<reference evidence="12 13" key="1">
    <citation type="submission" date="2018-06" db="EMBL/GenBank/DDBJ databases">
        <title>Genomic Encyclopedia of Archaeal and Bacterial Type Strains, Phase II (KMG-II): from individual species to whole genera.</title>
        <authorList>
            <person name="Goeker M."/>
        </authorList>
    </citation>
    <scope>NUCLEOTIDE SEQUENCE [LARGE SCALE GENOMIC DNA]</scope>
    <source>
        <strain evidence="12 13">CFPB 3232</strain>
    </source>
</reference>
<accession>A0A328ZEA3</accession>
<dbReference type="Pfam" id="PF02729">
    <property type="entry name" value="OTCace_N"/>
    <property type="match status" value="1"/>
</dbReference>
<dbReference type="PANTHER" id="PTHR45753">
    <property type="entry name" value="ORNITHINE CARBAMOYLTRANSFERASE, MITOCHONDRIAL"/>
    <property type="match status" value="1"/>
</dbReference>
<keyword evidence="5" id="KW-0665">Pyrimidine biosynthesis</keyword>
<dbReference type="GO" id="GO:0016597">
    <property type="term" value="F:amino acid binding"/>
    <property type="evidence" value="ECO:0007669"/>
    <property type="project" value="InterPro"/>
</dbReference>
<dbReference type="PANTHER" id="PTHR45753:SF6">
    <property type="entry name" value="ASPARTATE CARBAMOYLTRANSFERASE"/>
    <property type="match status" value="1"/>
</dbReference>
<proteinExistence type="inferred from homology"/>
<dbReference type="PRINTS" id="PR00101">
    <property type="entry name" value="ATCASE"/>
</dbReference>
<comment type="catalytic activity">
    <reaction evidence="7">
        <text>carbamoyl phosphate + L-aspartate = N-carbamoyl-L-aspartate + phosphate + H(+)</text>
        <dbReference type="Rhea" id="RHEA:20013"/>
        <dbReference type="ChEBI" id="CHEBI:15378"/>
        <dbReference type="ChEBI" id="CHEBI:29991"/>
        <dbReference type="ChEBI" id="CHEBI:32814"/>
        <dbReference type="ChEBI" id="CHEBI:43474"/>
        <dbReference type="ChEBI" id="CHEBI:58228"/>
        <dbReference type="EC" id="2.1.3.2"/>
    </reaction>
</comment>
<dbReference type="GO" id="GO:0044205">
    <property type="term" value="P:'de novo' UMP biosynthetic process"/>
    <property type="evidence" value="ECO:0007669"/>
    <property type="project" value="UniProtKB-UniPathway"/>
</dbReference>
<dbReference type="PRINTS" id="PR00100">
    <property type="entry name" value="AOTCASE"/>
</dbReference>
<evidence type="ECO:0000259" key="10">
    <source>
        <dbReference type="Pfam" id="PF00185"/>
    </source>
</evidence>
<dbReference type="Proteomes" id="UP000248856">
    <property type="component" value="Unassembled WGS sequence"/>
</dbReference>
<protein>
    <recommendedName>
        <fullName evidence="3 8">Aspartate carbamoyltransferase</fullName>
        <ecNumber evidence="3 8">2.1.3.2</ecNumber>
    </recommendedName>
</protein>
<dbReference type="UniPathway" id="UPA00070">
    <property type="reaction ID" value="UER00116"/>
</dbReference>
<dbReference type="RefSeq" id="WP_245951501.1">
    <property type="nucleotide sequence ID" value="NZ_CBCSGC010000131.1"/>
</dbReference>
<keyword evidence="4 9" id="KW-0808">Transferase</keyword>
<evidence type="ECO:0000256" key="2">
    <source>
        <dbReference type="ARBA" id="ARBA00008896"/>
    </source>
</evidence>
<dbReference type="Pfam" id="PF00185">
    <property type="entry name" value="OTCace"/>
    <property type="match status" value="1"/>
</dbReference>
<evidence type="ECO:0000256" key="8">
    <source>
        <dbReference type="NCBIfam" id="TIGR00670"/>
    </source>
</evidence>
<dbReference type="InterPro" id="IPR036901">
    <property type="entry name" value="Asp/Orn_carbamoylTrfase_sf"/>
</dbReference>
<evidence type="ECO:0000256" key="9">
    <source>
        <dbReference type="RuleBase" id="RU003634"/>
    </source>
</evidence>
<comment type="function">
    <text evidence="6">Catalyzes the condensation of carbamoyl phosphate and aspartate to form carbamoyl aspartate and inorganic phosphate, the committed step in the de novo pyrimidine nucleotide biosynthesis pathway.</text>
</comment>
<dbReference type="GO" id="GO:0006207">
    <property type="term" value="P:'de novo' pyrimidine nucleobase biosynthetic process"/>
    <property type="evidence" value="ECO:0007669"/>
    <property type="project" value="InterPro"/>
</dbReference>
<feature type="domain" description="Aspartate/ornithine carbamoyltransferase Asp/Orn-binding" evidence="10">
    <location>
        <begin position="158"/>
        <end position="310"/>
    </location>
</feature>
<dbReference type="NCBIfam" id="TIGR00670">
    <property type="entry name" value="asp_carb_tr"/>
    <property type="match status" value="1"/>
</dbReference>
<dbReference type="GO" id="GO:0006520">
    <property type="term" value="P:amino acid metabolic process"/>
    <property type="evidence" value="ECO:0007669"/>
    <property type="project" value="InterPro"/>
</dbReference>
<comment type="similarity">
    <text evidence="2">Belongs to the aspartate/ornithine carbamoyltransferase superfamily. ATCase family.</text>
</comment>
<dbReference type="PROSITE" id="PS00097">
    <property type="entry name" value="CARBAMOYLTRANSFERASE"/>
    <property type="match status" value="1"/>
</dbReference>
<comment type="pathway">
    <text evidence="1">Pyrimidine metabolism; UMP biosynthesis via de novo pathway; (S)-dihydroorotate from bicarbonate: step 2/3.</text>
</comment>
<dbReference type="InterPro" id="IPR006130">
    <property type="entry name" value="Asp/Orn_carbamoylTrfase"/>
</dbReference>
<evidence type="ECO:0000256" key="6">
    <source>
        <dbReference type="ARBA" id="ARBA00043884"/>
    </source>
</evidence>
<dbReference type="InterPro" id="IPR002082">
    <property type="entry name" value="Asp_carbamoyltransf"/>
</dbReference>
<dbReference type="Gene3D" id="3.40.50.1370">
    <property type="entry name" value="Aspartate/ornithine carbamoyltransferase"/>
    <property type="match status" value="2"/>
</dbReference>
<dbReference type="EMBL" id="QLTA01000016">
    <property type="protein sequence ID" value="RAR82822.1"/>
    <property type="molecule type" value="Genomic_DNA"/>
</dbReference>